<proteinExistence type="predicted"/>
<feature type="region of interest" description="Disordered" evidence="2">
    <location>
        <begin position="418"/>
        <end position="437"/>
    </location>
</feature>
<name>A0A0N0NQS5_9EURO</name>
<dbReference type="VEuPathDB" id="FungiDB:AB675_8639"/>
<gene>
    <name evidence="3" type="ORF">AB675_8639</name>
</gene>
<sequence length="524" mass="58622">MSIEELLDALPTMSDELVVEVWLPQLKQKVIELQEANADEGSRALDELNQNLNIIGTQAGTIAGIYRDAVESAEIIREEELRNPRAQVAELQQRIVDTTTERDQLQFQLDTIKYTTQTLMQTIRPAVAFSLNVPDQFSPVQRQAIRQVLRDYPENENGASQVGPSVTVPQQQYFQQMSDLQKATDAVTEFQGVAKEQSGIITDQEKRIDANVRVIELFKDKIKAKDHEILLLGQRVKELSDNAARYNQSLRQAKNDRAKLENLAKEYADMAKDNEEQIQAKEHAIFELRKEFESLEYKLTMSQAKVRELQESGENGAVQRQGPPRMTASASTFALGVQNLTRVAAPSGRPQQTYRIVAPPATLAAPQQAEVASIQSSTMARPVYNRRLSDPFRLAPAFDTPPRAEEVPEVPKLPVAVSQDRNKPLPSPPAVVATPDPGRRVLTSITEASQEDSVAPSSTTSSDREALRRSIIAFDALNSQRSPVVDVSPSQDAMLVERRRALRKVASDELSMQQLYHHGRRRQM</sequence>
<dbReference type="EMBL" id="LFJN01000003">
    <property type="protein sequence ID" value="KPI44261.1"/>
    <property type="molecule type" value="Genomic_DNA"/>
</dbReference>
<organism evidence="3 4">
    <name type="scientific">Cyphellophora attinorum</name>
    <dbReference type="NCBI Taxonomy" id="1664694"/>
    <lineage>
        <taxon>Eukaryota</taxon>
        <taxon>Fungi</taxon>
        <taxon>Dikarya</taxon>
        <taxon>Ascomycota</taxon>
        <taxon>Pezizomycotina</taxon>
        <taxon>Eurotiomycetes</taxon>
        <taxon>Chaetothyriomycetidae</taxon>
        <taxon>Chaetothyriales</taxon>
        <taxon>Cyphellophoraceae</taxon>
        <taxon>Cyphellophora</taxon>
    </lineage>
</organism>
<protein>
    <submittedName>
        <fullName evidence="3">Uncharacterized protein</fullName>
    </submittedName>
</protein>
<accession>A0A0N0NQS5</accession>
<keyword evidence="4" id="KW-1185">Reference proteome</keyword>
<dbReference type="GeneID" id="28740981"/>
<feature type="compositionally biased region" description="Polar residues" evidence="2">
    <location>
        <begin position="445"/>
        <end position="461"/>
    </location>
</feature>
<keyword evidence="1" id="KW-0175">Coiled coil</keyword>
<evidence type="ECO:0000313" key="3">
    <source>
        <dbReference type="EMBL" id="KPI44261.1"/>
    </source>
</evidence>
<dbReference type="AlphaFoldDB" id="A0A0N0NQS5"/>
<reference evidence="3 4" key="1">
    <citation type="submission" date="2015-06" db="EMBL/GenBank/DDBJ databases">
        <title>Draft genome of the ant-associated black yeast Phialophora attae CBS 131958.</title>
        <authorList>
            <person name="Moreno L.F."/>
            <person name="Stielow B.J."/>
            <person name="de Hoog S."/>
            <person name="Vicente V.A."/>
            <person name="Weiss V.A."/>
            <person name="de Vries M."/>
            <person name="Cruz L.M."/>
            <person name="Souza E.M."/>
        </authorList>
    </citation>
    <scope>NUCLEOTIDE SEQUENCE [LARGE SCALE GENOMIC DNA]</scope>
    <source>
        <strain evidence="3 4">CBS 131958</strain>
    </source>
</reference>
<evidence type="ECO:0000256" key="2">
    <source>
        <dbReference type="SAM" id="MobiDB-lite"/>
    </source>
</evidence>
<evidence type="ECO:0000313" key="4">
    <source>
        <dbReference type="Proteomes" id="UP000038010"/>
    </source>
</evidence>
<dbReference type="OrthoDB" id="4117168at2759"/>
<feature type="coiled-coil region" evidence="1">
    <location>
        <begin position="236"/>
        <end position="291"/>
    </location>
</feature>
<feature type="region of interest" description="Disordered" evidence="2">
    <location>
        <begin position="445"/>
        <end position="465"/>
    </location>
</feature>
<dbReference type="Proteomes" id="UP000038010">
    <property type="component" value="Unassembled WGS sequence"/>
</dbReference>
<dbReference type="RefSeq" id="XP_018004224.1">
    <property type="nucleotide sequence ID" value="XM_018149101.1"/>
</dbReference>
<evidence type="ECO:0000256" key="1">
    <source>
        <dbReference type="SAM" id="Coils"/>
    </source>
</evidence>
<comment type="caution">
    <text evidence="3">The sequence shown here is derived from an EMBL/GenBank/DDBJ whole genome shotgun (WGS) entry which is preliminary data.</text>
</comment>